<name>A0ABV9U0R6_9ACTN</name>
<dbReference type="RefSeq" id="WP_378256331.1">
    <property type="nucleotide sequence ID" value="NZ_JBHSIT010000004.1"/>
</dbReference>
<dbReference type="SUPFAM" id="SSF88713">
    <property type="entry name" value="Glycoside hydrolase/deacetylase"/>
    <property type="match status" value="1"/>
</dbReference>
<keyword evidence="4" id="KW-1185">Reference proteome</keyword>
<feature type="compositionally biased region" description="Basic and acidic residues" evidence="1">
    <location>
        <begin position="43"/>
        <end position="54"/>
    </location>
</feature>
<evidence type="ECO:0000256" key="1">
    <source>
        <dbReference type="SAM" id="MobiDB-lite"/>
    </source>
</evidence>
<dbReference type="PANTHER" id="PTHR10587:SF134">
    <property type="entry name" value="SECRETED PROTEIN"/>
    <property type="match status" value="1"/>
</dbReference>
<accession>A0ABV9U0R6</accession>
<dbReference type="PROSITE" id="PS51677">
    <property type="entry name" value="NODB"/>
    <property type="match status" value="1"/>
</dbReference>
<dbReference type="Pfam" id="PF01522">
    <property type="entry name" value="Polysacc_deac_1"/>
    <property type="match status" value="1"/>
</dbReference>
<feature type="domain" description="NodB homology" evidence="2">
    <location>
        <begin position="100"/>
        <end position="277"/>
    </location>
</feature>
<sequence>MGTGVSAAFGRLVAGVGCAALLAGLAGCKVSGGSDESGGPDKGGPEHVKGRDGTAVDPSAWGKWGLKPMRPAPAPPADKPIKLSKQGPAKVFRTVPTTEKIVFVTIDDGAEKDPKFVDMARELRVPFSMFLMNDAIRANYGYFKPLQALGNHIQNHTLTHPVMRSLGPESQKQQICGDQSILVRQYQTRPFLFRPPYGMYNLATQQEAAACGIHGIALWRESMQIHDMQYDDGTKKLHPGDIILAHFRGPKELKGATMTEMFAALLKRIAKQGYTVARLEDYVQPPA</sequence>
<dbReference type="InterPro" id="IPR002509">
    <property type="entry name" value="NODB_dom"/>
</dbReference>
<dbReference type="Proteomes" id="UP001595872">
    <property type="component" value="Unassembled WGS sequence"/>
</dbReference>
<feature type="region of interest" description="Disordered" evidence="1">
    <location>
        <begin position="31"/>
        <end position="83"/>
    </location>
</feature>
<evidence type="ECO:0000259" key="2">
    <source>
        <dbReference type="PROSITE" id="PS51677"/>
    </source>
</evidence>
<organism evidence="3 4">
    <name type="scientific">Actinomadura gamaensis</name>
    <dbReference type="NCBI Taxonomy" id="1763541"/>
    <lineage>
        <taxon>Bacteria</taxon>
        <taxon>Bacillati</taxon>
        <taxon>Actinomycetota</taxon>
        <taxon>Actinomycetes</taxon>
        <taxon>Streptosporangiales</taxon>
        <taxon>Thermomonosporaceae</taxon>
        <taxon>Actinomadura</taxon>
    </lineage>
</organism>
<dbReference type="InterPro" id="IPR050248">
    <property type="entry name" value="Polysacc_deacetylase_ArnD"/>
</dbReference>
<protein>
    <submittedName>
        <fullName evidence="3">Polysaccharide deacetylase family protein</fullName>
    </submittedName>
</protein>
<dbReference type="PANTHER" id="PTHR10587">
    <property type="entry name" value="GLYCOSYL TRANSFERASE-RELATED"/>
    <property type="match status" value="1"/>
</dbReference>
<dbReference type="CDD" id="cd10917">
    <property type="entry name" value="CE4_NodB_like_6s_7s"/>
    <property type="match status" value="1"/>
</dbReference>
<dbReference type="InterPro" id="IPR011330">
    <property type="entry name" value="Glyco_hydro/deAcase_b/a-brl"/>
</dbReference>
<proteinExistence type="predicted"/>
<reference evidence="4" key="1">
    <citation type="journal article" date="2019" name="Int. J. Syst. Evol. Microbiol.">
        <title>The Global Catalogue of Microorganisms (GCM) 10K type strain sequencing project: providing services to taxonomists for standard genome sequencing and annotation.</title>
        <authorList>
            <consortium name="The Broad Institute Genomics Platform"/>
            <consortium name="The Broad Institute Genome Sequencing Center for Infectious Disease"/>
            <person name="Wu L."/>
            <person name="Ma J."/>
        </authorList>
    </citation>
    <scope>NUCLEOTIDE SEQUENCE [LARGE SCALE GENOMIC DNA]</scope>
    <source>
        <strain evidence="4">KLKA75</strain>
    </source>
</reference>
<comment type="caution">
    <text evidence="3">The sequence shown here is derived from an EMBL/GenBank/DDBJ whole genome shotgun (WGS) entry which is preliminary data.</text>
</comment>
<dbReference type="EMBL" id="JBHSIT010000004">
    <property type="protein sequence ID" value="MFC4909113.1"/>
    <property type="molecule type" value="Genomic_DNA"/>
</dbReference>
<gene>
    <name evidence="3" type="ORF">ACFPCY_17460</name>
</gene>
<dbReference type="Gene3D" id="3.20.20.370">
    <property type="entry name" value="Glycoside hydrolase/deacetylase"/>
    <property type="match status" value="1"/>
</dbReference>
<evidence type="ECO:0000313" key="4">
    <source>
        <dbReference type="Proteomes" id="UP001595872"/>
    </source>
</evidence>
<evidence type="ECO:0000313" key="3">
    <source>
        <dbReference type="EMBL" id="MFC4909113.1"/>
    </source>
</evidence>